<dbReference type="RefSeq" id="WP_142458639.1">
    <property type="nucleotide sequence ID" value="NZ_FXTJ01000004.1"/>
</dbReference>
<name>A0A521DYA0_9ACTN</name>
<gene>
    <name evidence="1" type="ORF">SAMN06273567_10414</name>
</gene>
<proteinExistence type="predicted"/>
<dbReference type="Proteomes" id="UP000317484">
    <property type="component" value="Unassembled WGS sequence"/>
</dbReference>
<reference evidence="1 2" key="1">
    <citation type="submission" date="2017-05" db="EMBL/GenBank/DDBJ databases">
        <authorList>
            <person name="Varghese N."/>
            <person name="Submissions S."/>
        </authorList>
    </citation>
    <scope>NUCLEOTIDE SEQUENCE [LARGE SCALE GENOMIC DNA]</scope>
    <source>
        <strain evidence="1 2">DSM 46834</strain>
    </source>
</reference>
<dbReference type="EMBL" id="FXTJ01000004">
    <property type="protein sequence ID" value="SMO76578.1"/>
    <property type="molecule type" value="Genomic_DNA"/>
</dbReference>
<accession>A0A521DYA0</accession>
<dbReference type="AlphaFoldDB" id="A0A521DYA0"/>
<evidence type="ECO:0000313" key="1">
    <source>
        <dbReference type="EMBL" id="SMO76578.1"/>
    </source>
</evidence>
<keyword evidence="2" id="KW-1185">Reference proteome</keyword>
<evidence type="ECO:0000313" key="2">
    <source>
        <dbReference type="Proteomes" id="UP000317484"/>
    </source>
</evidence>
<sequence length="61" mass="6211">MDDVTIHIDDLVLDGPTPPDAMALTAALRGQMGSGVEPDLVEAAASAVTGSVLASMPEHPR</sequence>
<organism evidence="1 2">
    <name type="scientific">Geodermatophilus aquaeductus</name>
    <dbReference type="NCBI Taxonomy" id="1564161"/>
    <lineage>
        <taxon>Bacteria</taxon>
        <taxon>Bacillati</taxon>
        <taxon>Actinomycetota</taxon>
        <taxon>Actinomycetes</taxon>
        <taxon>Geodermatophilales</taxon>
        <taxon>Geodermatophilaceae</taxon>
        <taxon>Geodermatophilus</taxon>
    </lineage>
</organism>
<protein>
    <submittedName>
        <fullName evidence="1">Uncharacterized protein</fullName>
    </submittedName>
</protein>